<evidence type="ECO:0000313" key="4">
    <source>
        <dbReference type="EMBL" id="KAL1509066.1"/>
    </source>
</evidence>
<feature type="compositionally biased region" description="Low complexity" evidence="3">
    <location>
        <begin position="88"/>
        <end position="98"/>
    </location>
</feature>
<dbReference type="Proteomes" id="UP001566132">
    <property type="component" value="Unassembled WGS sequence"/>
</dbReference>
<dbReference type="PANTHER" id="PTHR12842:SF6">
    <property type="entry name" value="FI01459P"/>
    <property type="match status" value="1"/>
</dbReference>
<evidence type="ECO:0000256" key="2">
    <source>
        <dbReference type="ARBA" id="ARBA00022553"/>
    </source>
</evidence>
<feature type="compositionally biased region" description="Acidic residues" evidence="3">
    <location>
        <begin position="1"/>
        <end position="21"/>
    </location>
</feature>
<comment type="similarity">
    <text evidence="1">Belongs to the FAM114 family.</text>
</comment>
<keyword evidence="5" id="KW-1185">Reference proteome</keyword>
<feature type="region of interest" description="Disordered" evidence="3">
    <location>
        <begin position="1"/>
        <end position="98"/>
    </location>
</feature>
<gene>
    <name evidence="4" type="ORF">ABEB36_003864</name>
</gene>
<dbReference type="AlphaFoldDB" id="A0ABD1F429"/>
<dbReference type="EMBL" id="JBDJPC010000003">
    <property type="protein sequence ID" value="KAL1509066.1"/>
    <property type="molecule type" value="Genomic_DNA"/>
</dbReference>
<evidence type="ECO:0000256" key="1">
    <source>
        <dbReference type="ARBA" id="ARBA00006903"/>
    </source>
</evidence>
<evidence type="ECO:0000313" key="5">
    <source>
        <dbReference type="Proteomes" id="UP001566132"/>
    </source>
</evidence>
<reference evidence="4 5" key="1">
    <citation type="submission" date="2024-05" db="EMBL/GenBank/DDBJ databases">
        <title>Genetic variation in Jamaican populations of the coffee berry borer (Hypothenemus hampei).</title>
        <authorList>
            <person name="Errbii M."/>
            <person name="Myrie A."/>
        </authorList>
    </citation>
    <scope>NUCLEOTIDE SEQUENCE [LARGE SCALE GENOMIC DNA]</scope>
    <source>
        <strain evidence="4">JA-Hopewell-2020-01-JO</strain>
        <tissue evidence="4">Whole body</tissue>
    </source>
</reference>
<sequence length="599" mass="67297">METSDSEYFESADEDLESDTEDNTRSKKTSNLSVKNVEKNLENLKIEHIREPEQNIKENRMEYSDLSNTSSSEKANPDDNLLMKPKINQEPINNNSNNKEIVEQVLKDKLPEDHNLNKPAIQLNEDKSEDLWDEDELNWELEAAREFSESTLKCTVVSKNDDSDWNDFNADWESESPSSLPLQEDGTKMVQSSTQESLWENEWEPLEEPEDKSIKQNESSWGNWGWGVSSLLNTASSLTNHVSQGLTTVIESSIGIPQPEELAKINKELSKQEPTEDKQKNDNSVGAFDLSNLVSGVSKFVETTGSKVITGGLDTLEAIGKKTAAVIQEGDPGLKKKRAFLKLDSITAKPNLSQALREAKEKAEEKCYEQQLQSKRKIKNYETLFDDHQGLVHLEALEMLSKLCLIKLDNITNSLSGDSLNDLQETLEQVKELCELSEDEEEDKISIDQADEIISNCVKEISIPISYGKMFTVCREANGWLDNAKLEFVDNIDIHQQALDTLAQITAIAVEQFHKAGELLLVKDHRSTADEADSLVQITTILKSLILTEAEKFTEKLSCLKSDEVNENITNIFFEAGNSATYIQDAFQLLIPVLQVGAV</sequence>
<feature type="compositionally biased region" description="Acidic residues" evidence="3">
    <location>
        <begin position="199"/>
        <end position="210"/>
    </location>
</feature>
<organism evidence="4 5">
    <name type="scientific">Hypothenemus hampei</name>
    <name type="common">Coffee berry borer</name>
    <dbReference type="NCBI Taxonomy" id="57062"/>
    <lineage>
        <taxon>Eukaryota</taxon>
        <taxon>Metazoa</taxon>
        <taxon>Ecdysozoa</taxon>
        <taxon>Arthropoda</taxon>
        <taxon>Hexapoda</taxon>
        <taxon>Insecta</taxon>
        <taxon>Pterygota</taxon>
        <taxon>Neoptera</taxon>
        <taxon>Endopterygota</taxon>
        <taxon>Coleoptera</taxon>
        <taxon>Polyphaga</taxon>
        <taxon>Cucujiformia</taxon>
        <taxon>Curculionidae</taxon>
        <taxon>Scolytinae</taxon>
        <taxon>Hypothenemus</taxon>
    </lineage>
</organism>
<evidence type="ECO:0008006" key="6">
    <source>
        <dbReference type="Google" id="ProtNLM"/>
    </source>
</evidence>
<dbReference type="Pfam" id="PF05334">
    <property type="entry name" value="DUF719"/>
    <property type="match status" value="1"/>
</dbReference>
<dbReference type="PANTHER" id="PTHR12842">
    <property type="entry name" value="FI01459P"/>
    <property type="match status" value="1"/>
</dbReference>
<keyword evidence="2" id="KW-0597">Phosphoprotein</keyword>
<protein>
    <recommendedName>
        <fullName evidence="6">Protein FAM114A2</fullName>
    </recommendedName>
</protein>
<dbReference type="InterPro" id="IPR007998">
    <property type="entry name" value="DUF719"/>
</dbReference>
<proteinExistence type="inferred from homology"/>
<feature type="compositionally biased region" description="Basic and acidic residues" evidence="3">
    <location>
        <begin position="36"/>
        <end position="63"/>
    </location>
</feature>
<accession>A0ABD1F429</accession>
<feature type="compositionally biased region" description="Polar residues" evidence="3">
    <location>
        <begin position="65"/>
        <end position="74"/>
    </location>
</feature>
<comment type="caution">
    <text evidence="4">The sequence shown here is derived from an EMBL/GenBank/DDBJ whole genome shotgun (WGS) entry which is preliminary data.</text>
</comment>
<evidence type="ECO:0000256" key="3">
    <source>
        <dbReference type="SAM" id="MobiDB-lite"/>
    </source>
</evidence>
<name>A0ABD1F429_HYPHA</name>
<feature type="region of interest" description="Disordered" evidence="3">
    <location>
        <begin position="167"/>
        <end position="210"/>
    </location>
</feature>